<evidence type="ECO:0000256" key="1">
    <source>
        <dbReference type="ARBA" id="ARBA00023002"/>
    </source>
</evidence>
<evidence type="ECO:0000259" key="2">
    <source>
        <dbReference type="Pfam" id="PF01266"/>
    </source>
</evidence>
<gene>
    <name evidence="3" type="ORF">J2W69_001140</name>
</gene>
<dbReference type="SUPFAM" id="SSF51905">
    <property type="entry name" value="FAD/NAD(P)-binding domain"/>
    <property type="match status" value="1"/>
</dbReference>
<proteinExistence type="predicted"/>
<comment type="caution">
    <text evidence="3">The sequence shown here is derived from an EMBL/GenBank/DDBJ whole genome shotgun (WGS) entry which is preliminary data.</text>
</comment>
<dbReference type="Proteomes" id="UP001257909">
    <property type="component" value="Unassembled WGS sequence"/>
</dbReference>
<dbReference type="EMBL" id="JAVDWR010000002">
    <property type="protein sequence ID" value="MDR7120211.1"/>
    <property type="molecule type" value="Genomic_DNA"/>
</dbReference>
<accession>A0ABU1VWW4</accession>
<dbReference type="InterPro" id="IPR036188">
    <property type="entry name" value="FAD/NAD-bd_sf"/>
</dbReference>
<protein>
    <submittedName>
        <fullName evidence="3">D-amino-acid dehydrogenase</fullName>
        <ecNumber evidence="3">1.4.99.-</ecNumber>
    </submittedName>
</protein>
<keyword evidence="1 3" id="KW-0560">Oxidoreductase</keyword>
<dbReference type="GO" id="GO:0016491">
    <property type="term" value="F:oxidoreductase activity"/>
    <property type="evidence" value="ECO:0007669"/>
    <property type="project" value="UniProtKB-KW"/>
</dbReference>
<name>A0ABU1VWW4_9GAMM</name>
<sequence>MQQVTIIGAGVIGLTTAVFLQQAGFQTLLLDQAGPGSGCSRGNAGHFATEQVFPLAQPSLLKQLPGMLVDPVGPLKLRANYLLQSLPWFGRFLANMSKSKRLAHQQALSQLNHQSIRSWQTLLELCQLSDQIQYQGALLVTEQHNSKELQSCYQSFRQAGIDVSWRDKAALQQLEPELSGSLTAALDFTEVAHSPDPYLLCQLLFDKFCQLGGQWQQSAVQHISVRPQGIQIQAGQQQIVSKQLVIAAGAHSGQFTKQLGWTVPLTAERGYHLMVQPIALKRPVSSLERKFIMTPMHQGLRLAGTVEFAGLNSDPDYRRALILKQHAEALLHQPLQASDTARPWAGNRPSLPDSLPVLGPCPVHKGVFYNFGHQHLGLTQAAFSAELLTSLFRALQPAISLTPYRINRF</sequence>
<dbReference type="PANTHER" id="PTHR13847">
    <property type="entry name" value="SARCOSINE DEHYDROGENASE-RELATED"/>
    <property type="match status" value="1"/>
</dbReference>
<dbReference type="Gene3D" id="3.50.50.60">
    <property type="entry name" value="FAD/NAD(P)-binding domain"/>
    <property type="match status" value="2"/>
</dbReference>
<keyword evidence="4" id="KW-1185">Reference proteome</keyword>
<dbReference type="RefSeq" id="WP_310275457.1">
    <property type="nucleotide sequence ID" value="NZ_JAVDWR010000002.1"/>
</dbReference>
<organism evidence="3 4">
    <name type="scientific">Rheinheimera soli</name>
    <dbReference type="NCBI Taxonomy" id="443616"/>
    <lineage>
        <taxon>Bacteria</taxon>
        <taxon>Pseudomonadati</taxon>
        <taxon>Pseudomonadota</taxon>
        <taxon>Gammaproteobacteria</taxon>
        <taxon>Chromatiales</taxon>
        <taxon>Chromatiaceae</taxon>
        <taxon>Rheinheimera</taxon>
    </lineage>
</organism>
<dbReference type="InterPro" id="IPR006076">
    <property type="entry name" value="FAD-dep_OxRdtase"/>
</dbReference>
<feature type="domain" description="FAD dependent oxidoreductase" evidence="2">
    <location>
        <begin position="4"/>
        <end position="391"/>
    </location>
</feature>
<dbReference type="PANTHER" id="PTHR13847:SF289">
    <property type="entry name" value="GLYCINE OXIDASE"/>
    <property type="match status" value="1"/>
</dbReference>
<evidence type="ECO:0000313" key="4">
    <source>
        <dbReference type="Proteomes" id="UP001257909"/>
    </source>
</evidence>
<dbReference type="SUPFAM" id="SSF54373">
    <property type="entry name" value="FAD-linked reductases, C-terminal domain"/>
    <property type="match status" value="1"/>
</dbReference>
<dbReference type="EC" id="1.4.99.-" evidence="3"/>
<reference evidence="3 4" key="1">
    <citation type="submission" date="2023-07" db="EMBL/GenBank/DDBJ databases">
        <title>Sorghum-associated microbial communities from plants grown in Nebraska, USA.</title>
        <authorList>
            <person name="Schachtman D."/>
        </authorList>
    </citation>
    <scope>NUCLEOTIDE SEQUENCE [LARGE SCALE GENOMIC DNA]</scope>
    <source>
        <strain evidence="3 4">4138</strain>
    </source>
</reference>
<dbReference type="Pfam" id="PF01266">
    <property type="entry name" value="DAO"/>
    <property type="match status" value="1"/>
</dbReference>
<evidence type="ECO:0000313" key="3">
    <source>
        <dbReference type="EMBL" id="MDR7120211.1"/>
    </source>
</evidence>
<dbReference type="Gene3D" id="3.30.9.10">
    <property type="entry name" value="D-Amino Acid Oxidase, subunit A, domain 2"/>
    <property type="match status" value="1"/>
</dbReference>